<protein>
    <recommendedName>
        <fullName evidence="10">M18 family aminopeptidase</fullName>
        <ecNumber evidence="10">3.4.11.-</ecNumber>
    </recommendedName>
</protein>
<keyword evidence="8 9" id="KW-0482">Metalloprotease</keyword>
<evidence type="ECO:0000256" key="3">
    <source>
        <dbReference type="ARBA" id="ARBA00022438"/>
    </source>
</evidence>
<dbReference type="PANTHER" id="PTHR28570">
    <property type="entry name" value="ASPARTYL AMINOPEPTIDASE"/>
    <property type="match status" value="1"/>
</dbReference>
<dbReference type="NCBIfam" id="NF002759">
    <property type="entry name" value="PRK02813.1"/>
    <property type="match status" value="1"/>
</dbReference>
<dbReference type="Gene3D" id="3.40.630.10">
    <property type="entry name" value="Zn peptidases"/>
    <property type="match status" value="1"/>
</dbReference>
<dbReference type="CDD" id="cd05658">
    <property type="entry name" value="M18_DAP"/>
    <property type="match status" value="1"/>
</dbReference>
<sequence length="425" mass="45086">MEAMLSTAPDHIADLAGFVTASPTSYHAAATMAQRLRAVGFEELDPRRPFRGVTGKRFIQRDGAVVAWVAPEELAEDAGFRIVGTHTDSPSFKVKPGDPIRSGGWTQVGVEVYGGPLLNSWLDRDLGIAGRIVTRSGESHLVRSGPIARIPQLAIHLDRGANDALKLDKQQHMQPVVAVDLKRPVMEHLAELAGIPAADIAFHDLYLFDTQRPAVIGAEEEFFASGRLDNLSSTHAGLTALESTKVGTDVAVLVAFDHEEVGSDTTTGAGGPILQDVLERIAAGYGLGLDATRALLARSSCISADSGHLVHPNYVGHHDPKNHPQPNGGPLLKINANQRYATDARGAAIWLAACEQAGVPTQPFVSNNSIPCGSTIGPITATRLGITTVDVGIGLLSMHSARELCGVQDAWFLARALEAYYSSAA</sequence>
<keyword evidence="4 9" id="KW-0645">Protease</keyword>
<evidence type="ECO:0000256" key="10">
    <source>
        <dbReference type="RuleBase" id="RU004387"/>
    </source>
</evidence>
<reference evidence="12" key="1">
    <citation type="journal article" date="2019" name="Int. J. Syst. Evol. Microbiol.">
        <title>The Global Catalogue of Microorganisms (GCM) 10K type strain sequencing project: providing services to taxonomists for standard genome sequencing and annotation.</title>
        <authorList>
            <consortium name="The Broad Institute Genomics Platform"/>
            <consortium name="The Broad Institute Genome Sequencing Center for Infectious Disease"/>
            <person name="Wu L."/>
            <person name="Ma J."/>
        </authorList>
    </citation>
    <scope>NUCLEOTIDE SEQUENCE [LARGE SCALE GENOMIC DNA]</scope>
    <source>
        <strain evidence="12">JCM 19125</strain>
    </source>
</reference>
<evidence type="ECO:0000256" key="6">
    <source>
        <dbReference type="ARBA" id="ARBA00022801"/>
    </source>
</evidence>
<dbReference type="InterPro" id="IPR023358">
    <property type="entry name" value="Peptidase_M18_dom2"/>
</dbReference>
<dbReference type="InterPro" id="IPR001948">
    <property type="entry name" value="Peptidase_M18"/>
</dbReference>
<evidence type="ECO:0000256" key="8">
    <source>
        <dbReference type="ARBA" id="ARBA00023049"/>
    </source>
</evidence>
<dbReference type="SUPFAM" id="SSF101821">
    <property type="entry name" value="Aminopeptidase/glucanase lid domain"/>
    <property type="match status" value="1"/>
</dbReference>
<dbReference type="GO" id="GO:0004177">
    <property type="term" value="F:aminopeptidase activity"/>
    <property type="evidence" value="ECO:0007669"/>
    <property type="project" value="UniProtKB-KW"/>
</dbReference>
<dbReference type="SUPFAM" id="SSF53187">
    <property type="entry name" value="Zn-dependent exopeptidases"/>
    <property type="match status" value="1"/>
</dbReference>
<evidence type="ECO:0000256" key="9">
    <source>
        <dbReference type="RuleBase" id="RU004386"/>
    </source>
</evidence>
<name>A0ABP9F884_9ACTN</name>
<dbReference type="PRINTS" id="PR00932">
    <property type="entry name" value="AMINO1PTASE"/>
</dbReference>
<keyword evidence="5 9" id="KW-0479">Metal-binding</keyword>
<evidence type="ECO:0000256" key="7">
    <source>
        <dbReference type="ARBA" id="ARBA00022833"/>
    </source>
</evidence>
<dbReference type="Pfam" id="PF02127">
    <property type="entry name" value="Peptidase_M18"/>
    <property type="match status" value="1"/>
</dbReference>
<keyword evidence="6 9" id="KW-0378">Hydrolase</keyword>
<dbReference type="Gene3D" id="2.30.250.10">
    <property type="entry name" value="Aminopeptidase i, Domain 2"/>
    <property type="match status" value="1"/>
</dbReference>
<evidence type="ECO:0000256" key="4">
    <source>
        <dbReference type="ARBA" id="ARBA00022670"/>
    </source>
</evidence>
<evidence type="ECO:0000256" key="1">
    <source>
        <dbReference type="ARBA" id="ARBA00001947"/>
    </source>
</evidence>
<dbReference type="EMBL" id="BAABLV010000020">
    <property type="protein sequence ID" value="GAA4896577.1"/>
    <property type="molecule type" value="Genomic_DNA"/>
</dbReference>
<keyword evidence="12" id="KW-1185">Reference proteome</keyword>
<evidence type="ECO:0000256" key="2">
    <source>
        <dbReference type="ARBA" id="ARBA00008290"/>
    </source>
</evidence>
<comment type="caution">
    <text evidence="11">The sequence shown here is derived from an EMBL/GenBank/DDBJ whole genome shotgun (WGS) entry which is preliminary data.</text>
</comment>
<keyword evidence="3 9" id="KW-0031">Aminopeptidase</keyword>
<organism evidence="11 12">
    <name type="scientific">Tessaracoccus lubricantis</name>
    <dbReference type="NCBI Taxonomy" id="545543"/>
    <lineage>
        <taxon>Bacteria</taxon>
        <taxon>Bacillati</taxon>
        <taxon>Actinomycetota</taxon>
        <taxon>Actinomycetes</taxon>
        <taxon>Propionibacteriales</taxon>
        <taxon>Propionibacteriaceae</taxon>
        <taxon>Tessaracoccus</taxon>
    </lineage>
</organism>
<keyword evidence="7 9" id="KW-0862">Zinc</keyword>
<comment type="similarity">
    <text evidence="2 9">Belongs to the peptidase M18 family.</text>
</comment>
<dbReference type="EC" id="3.4.11.-" evidence="10"/>
<evidence type="ECO:0000256" key="5">
    <source>
        <dbReference type="ARBA" id="ARBA00022723"/>
    </source>
</evidence>
<comment type="cofactor">
    <cofactor evidence="1 10">
        <name>Zn(2+)</name>
        <dbReference type="ChEBI" id="CHEBI:29105"/>
    </cofactor>
</comment>
<evidence type="ECO:0000313" key="12">
    <source>
        <dbReference type="Proteomes" id="UP001501521"/>
    </source>
</evidence>
<gene>
    <name evidence="11" type="ORF">GCM10025789_12920</name>
</gene>
<accession>A0ABP9F884</accession>
<proteinExistence type="inferred from homology"/>
<dbReference type="PANTHER" id="PTHR28570:SF3">
    <property type="entry name" value="ASPARTYL AMINOPEPTIDASE"/>
    <property type="match status" value="1"/>
</dbReference>
<dbReference type="Proteomes" id="UP001501521">
    <property type="component" value="Unassembled WGS sequence"/>
</dbReference>
<evidence type="ECO:0000313" key="11">
    <source>
        <dbReference type="EMBL" id="GAA4896577.1"/>
    </source>
</evidence>